<dbReference type="GO" id="GO:0005576">
    <property type="term" value="C:extracellular region"/>
    <property type="evidence" value="ECO:0007669"/>
    <property type="project" value="TreeGrafter"/>
</dbReference>
<evidence type="ECO:0000256" key="13">
    <source>
        <dbReference type="PROSITE-ProRule" id="PRU01373"/>
    </source>
</evidence>
<dbReference type="UniPathway" id="UPA00219"/>
<dbReference type="Proteomes" id="UP000477722">
    <property type="component" value="Unassembled WGS sequence"/>
</dbReference>
<evidence type="ECO:0000256" key="8">
    <source>
        <dbReference type="ARBA" id="ARBA00023139"/>
    </source>
</evidence>
<evidence type="ECO:0000313" key="17">
    <source>
        <dbReference type="EMBL" id="NGO71267.1"/>
    </source>
</evidence>
<dbReference type="EMBL" id="JAAKZZ010000282">
    <property type="protein sequence ID" value="NGO71267.1"/>
    <property type="molecule type" value="Genomic_DNA"/>
</dbReference>
<evidence type="ECO:0000256" key="10">
    <source>
        <dbReference type="ARBA" id="ARBA00023315"/>
    </source>
</evidence>
<evidence type="ECO:0000256" key="6">
    <source>
        <dbReference type="ARBA" id="ARBA00022984"/>
    </source>
</evidence>
<feature type="transmembrane region" description="Helical" evidence="15">
    <location>
        <begin position="20"/>
        <end position="38"/>
    </location>
</feature>
<feature type="domain" description="L,D-TPase catalytic" evidence="16">
    <location>
        <begin position="261"/>
        <end position="392"/>
    </location>
</feature>
<keyword evidence="2" id="KW-1003">Cell membrane</keyword>
<dbReference type="Pfam" id="PF17964">
    <property type="entry name" value="Big_10"/>
    <property type="match status" value="1"/>
</dbReference>
<evidence type="ECO:0000256" key="2">
    <source>
        <dbReference type="ARBA" id="ARBA00022475"/>
    </source>
</evidence>
<sequence>MDIKAITRDKLGGDSRKQLIGGSAAGLVAVLVVLLLVLTTCGSGSSSADGPDGEGDRGAAAEGPSDAVVSLAPKNGADEVATTGALKVTAEQGRLTEVTVKDGKGRTVKGRYGKRRTEWRPATHLATGTKYEVDAVAKDAKGREAAKHGSFTTFVPKDTFVGYFTPENGDKVGAGMPVSIKFNRPIARREAVEKAITVRADPGVEVEGHWFGDRRLDFRPRAYWKSGTKVTVDLNLSGVEGSNGIYGRQRKTVQFTVGRQQVSVVDAKKKTMKVYRDGKRIKTLPISAGSPATPTYNGKMVISEKFPVTRMNGETVGFGGEYDIKDVPHAMRLSTSGTFIHGNYWTPKSAFGAVNASHGCVGLSDQRGGADRTTAGSWFFRNSLVGDVVEVRNSQDETIKADNGLNGWNMSWAKWTAPQ</sequence>
<dbReference type="RefSeq" id="WP_165300905.1">
    <property type="nucleotide sequence ID" value="NZ_JAAKZZ010000282.1"/>
</dbReference>
<keyword evidence="5 13" id="KW-0133">Cell shape</keyword>
<dbReference type="PANTHER" id="PTHR30582">
    <property type="entry name" value="L,D-TRANSPEPTIDASE"/>
    <property type="match status" value="1"/>
</dbReference>
<dbReference type="GO" id="GO:0071555">
    <property type="term" value="P:cell wall organization"/>
    <property type="evidence" value="ECO:0007669"/>
    <property type="project" value="UniProtKB-UniRule"/>
</dbReference>
<dbReference type="InterPro" id="IPR005490">
    <property type="entry name" value="LD_TPept_cat_dom"/>
</dbReference>
<dbReference type="InterPro" id="IPR041280">
    <property type="entry name" value="Big_10"/>
</dbReference>
<dbReference type="GO" id="GO:0018104">
    <property type="term" value="P:peptidoglycan-protein cross-linking"/>
    <property type="evidence" value="ECO:0007669"/>
    <property type="project" value="TreeGrafter"/>
</dbReference>
<dbReference type="SUPFAM" id="SSF141523">
    <property type="entry name" value="L,D-transpeptidase catalytic domain-like"/>
    <property type="match status" value="1"/>
</dbReference>
<keyword evidence="3" id="KW-0808">Transferase</keyword>
<comment type="pathway">
    <text evidence="1 13">Cell wall biogenesis; peptidoglycan biosynthesis.</text>
</comment>
<evidence type="ECO:0000256" key="15">
    <source>
        <dbReference type="SAM" id="Phobius"/>
    </source>
</evidence>
<keyword evidence="9" id="KW-0449">Lipoprotein</keyword>
<evidence type="ECO:0000256" key="1">
    <source>
        <dbReference type="ARBA" id="ARBA00004752"/>
    </source>
</evidence>
<keyword evidence="6 13" id="KW-0573">Peptidoglycan synthesis</keyword>
<proteinExistence type="predicted"/>
<comment type="pathway">
    <text evidence="12">Glycan biosynthesis.</text>
</comment>
<name>A0A6G4X338_9ACTN</name>
<keyword evidence="18" id="KW-1185">Reference proteome</keyword>
<dbReference type="CDD" id="cd16913">
    <property type="entry name" value="YkuD_like"/>
    <property type="match status" value="1"/>
</dbReference>
<evidence type="ECO:0000256" key="3">
    <source>
        <dbReference type="ARBA" id="ARBA00022679"/>
    </source>
</evidence>
<gene>
    <name evidence="17" type="ORF">G5C65_23510</name>
</gene>
<evidence type="ECO:0000313" key="18">
    <source>
        <dbReference type="Proteomes" id="UP000477722"/>
    </source>
</evidence>
<dbReference type="PANTHER" id="PTHR30582:SF2">
    <property type="entry name" value="L,D-TRANSPEPTIDASE YCIB-RELATED"/>
    <property type="match status" value="1"/>
</dbReference>
<evidence type="ECO:0000256" key="12">
    <source>
        <dbReference type="ARBA" id="ARBA00060592"/>
    </source>
</evidence>
<keyword evidence="15" id="KW-0812">Transmembrane</keyword>
<feature type="active site" description="Nucleophile" evidence="13">
    <location>
        <position position="360"/>
    </location>
</feature>
<evidence type="ECO:0000256" key="14">
    <source>
        <dbReference type="SAM" id="MobiDB-lite"/>
    </source>
</evidence>
<dbReference type="InterPro" id="IPR050979">
    <property type="entry name" value="LD-transpeptidase"/>
</dbReference>
<keyword evidence="15" id="KW-1133">Transmembrane helix</keyword>
<dbReference type="GO" id="GO:0016746">
    <property type="term" value="F:acyltransferase activity"/>
    <property type="evidence" value="ECO:0007669"/>
    <property type="project" value="UniProtKB-KW"/>
</dbReference>
<dbReference type="FunFam" id="2.40.440.10:FF:000005">
    <property type="entry name" value="L,D-transpeptidase 2"/>
    <property type="match status" value="1"/>
</dbReference>
<accession>A0A6G4X338</accession>
<dbReference type="PROSITE" id="PS52029">
    <property type="entry name" value="LD_TPASE"/>
    <property type="match status" value="1"/>
</dbReference>
<evidence type="ECO:0000256" key="7">
    <source>
        <dbReference type="ARBA" id="ARBA00023136"/>
    </source>
</evidence>
<keyword evidence="8" id="KW-0564">Palmitate</keyword>
<reference evidence="17 18" key="1">
    <citation type="submission" date="2020-02" db="EMBL/GenBank/DDBJ databases">
        <title>Whole-genome analyses of novel actinobacteria.</title>
        <authorList>
            <person name="Sahin N."/>
            <person name="Tatar D."/>
        </authorList>
    </citation>
    <scope>NUCLEOTIDE SEQUENCE [LARGE SCALE GENOMIC DNA]</scope>
    <source>
        <strain evidence="17 18">SB3404</strain>
    </source>
</reference>
<dbReference type="Pfam" id="PF03734">
    <property type="entry name" value="YkuD"/>
    <property type="match status" value="1"/>
</dbReference>
<keyword evidence="7 15" id="KW-0472">Membrane</keyword>
<keyword evidence="10" id="KW-0012">Acyltransferase</keyword>
<keyword evidence="4" id="KW-0732">Signal</keyword>
<feature type="region of interest" description="Disordered" evidence="14">
    <location>
        <begin position="43"/>
        <end position="65"/>
    </location>
</feature>
<dbReference type="GO" id="GO:0008360">
    <property type="term" value="P:regulation of cell shape"/>
    <property type="evidence" value="ECO:0007669"/>
    <property type="project" value="UniProtKB-UniRule"/>
</dbReference>
<comment type="caution">
    <text evidence="17">The sequence shown here is derived from an EMBL/GenBank/DDBJ whole genome shotgun (WGS) entry which is preliminary data.</text>
</comment>
<dbReference type="CDD" id="cd13432">
    <property type="entry name" value="LDT_IgD_like_2"/>
    <property type="match status" value="1"/>
</dbReference>
<evidence type="ECO:0000256" key="4">
    <source>
        <dbReference type="ARBA" id="ARBA00022729"/>
    </source>
</evidence>
<dbReference type="InterPro" id="IPR038063">
    <property type="entry name" value="Transpep_catalytic_dom"/>
</dbReference>
<dbReference type="Gene3D" id="2.40.440.10">
    <property type="entry name" value="L,D-transpeptidase catalytic domain-like"/>
    <property type="match status" value="1"/>
</dbReference>
<dbReference type="Gene3D" id="2.60.40.3780">
    <property type="match status" value="1"/>
</dbReference>
<evidence type="ECO:0000256" key="11">
    <source>
        <dbReference type="ARBA" id="ARBA00023316"/>
    </source>
</evidence>
<feature type="active site" description="Proton donor/acceptor" evidence="13">
    <location>
        <position position="341"/>
    </location>
</feature>
<protein>
    <submittedName>
        <fullName evidence="17">L,D-transpeptidase family protein</fullName>
    </submittedName>
</protein>
<evidence type="ECO:0000256" key="5">
    <source>
        <dbReference type="ARBA" id="ARBA00022960"/>
    </source>
</evidence>
<keyword evidence="11 13" id="KW-0961">Cell wall biogenesis/degradation</keyword>
<evidence type="ECO:0000259" key="16">
    <source>
        <dbReference type="PROSITE" id="PS52029"/>
    </source>
</evidence>
<organism evidence="17 18">
    <name type="scientific">Streptomyces boncukensis</name>
    <dbReference type="NCBI Taxonomy" id="2711219"/>
    <lineage>
        <taxon>Bacteria</taxon>
        <taxon>Bacillati</taxon>
        <taxon>Actinomycetota</taxon>
        <taxon>Actinomycetes</taxon>
        <taxon>Kitasatosporales</taxon>
        <taxon>Streptomycetaceae</taxon>
        <taxon>Streptomyces</taxon>
    </lineage>
</organism>
<dbReference type="AlphaFoldDB" id="A0A6G4X338"/>
<dbReference type="Gene3D" id="2.60.40.3710">
    <property type="match status" value="1"/>
</dbReference>
<dbReference type="GO" id="GO:0071972">
    <property type="term" value="F:peptidoglycan L,D-transpeptidase activity"/>
    <property type="evidence" value="ECO:0007669"/>
    <property type="project" value="TreeGrafter"/>
</dbReference>
<evidence type="ECO:0000256" key="9">
    <source>
        <dbReference type="ARBA" id="ARBA00023288"/>
    </source>
</evidence>